<proteinExistence type="predicted"/>
<name>A0A1D1W7J0_RAMVA</name>
<protein>
    <submittedName>
        <fullName evidence="1">Uncharacterized protein</fullName>
    </submittedName>
</protein>
<organism evidence="1 2">
    <name type="scientific">Ramazzottius varieornatus</name>
    <name type="common">Water bear</name>
    <name type="synonym">Tardigrade</name>
    <dbReference type="NCBI Taxonomy" id="947166"/>
    <lineage>
        <taxon>Eukaryota</taxon>
        <taxon>Metazoa</taxon>
        <taxon>Ecdysozoa</taxon>
        <taxon>Tardigrada</taxon>
        <taxon>Eutardigrada</taxon>
        <taxon>Parachela</taxon>
        <taxon>Hypsibioidea</taxon>
        <taxon>Ramazzottiidae</taxon>
        <taxon>Ramazzottius</taxon>
    </lineage>
</organism>
<comment type="caution">
    <text evidence="1">The sequence shown here is derived from an EMBL/GenBank/DDBJ whole genome shotgun (WGS) entry which is preliminary data.</text>
</comment>
<dbReference type="AlphaFoldDB" id="A0A1D1W7J0"/>
<sequence>MELAAFCTAEWKGGLPTPNCSQQSATVCCGSRPKQTVSSDLDGGRVRPGSAVRLPKRERGPQTIRSLLKRGCCGTHRPRSLCLTQLQ</sequence>
<evidence type="ECO:0000313" key="2">
    <source>
        <dbReference type="Proteomes" id="UP000186922"/>
    </source>
</evidence>
<keyword evidence="2" id="KW-1185">Reference proteome</keyword>
<reference evidence="1 2" key="1">
    <citation type="journal article" date="2016" name="Nat. Commun.">
        <title>Extremotolerant tardigrade genome and improved radiotolerance of human cultured cells by tardigrade-unique protein.</title>
        <authorList>
            <person name="Hashimoto T."/>
            <person name="Horikawa D.D."/>
            <person name="Saito Y."/>
            <person name="Kuwahara H."/>
            <person name="Kozuka-Hata H."/>
            <person name="Shin-I T."/>
            <person name="Minakuchi Y."/>
            <person name="Ohishi K."/>
            <person name="Motoyama A."/>
            <person name="Aizu T."/>
            <person name="Enomoto A."/>
            <person name="Kondo K."/>
            <person name="Tanaka S."/>
            <person name="Hara Y."/>
            <person name="Koshikawa S."/>
            <person name="Sagara H."/>
            <person name="Miura T."/>
            <person name="Yokobori S."/>
            <person name="Miyagawa K."/>
            <person name="Suzuki Y."/>
            <person name="Kubo T."/>
            <person name="Oyama M."/>
            <person name="Kohara Y."/>
            <person name="Fujiyama A."/>
            <person name="Arakawa K."/>
            <person name="Katayama T."/>
            <person name="Toyoda A."/>
            <person name="Kunieda T."/>
        </authorList>
    </citation>
    <scope>NUCLEOTIDE SEQUENCE [LARGE SCALE GENOMIC DNA]</scope>
    <source>
        <strain evidence="1 2">YOKOZUNA-1</strain>
    </source>
</reference>
<accession>A0A1D1W7J0</accession>
<evidence type="ECO:0000313" key="1">
    <source>
        <dbReference type="EMBL" id="GAV09345.1"/>
    </source>
</evidence>
<dbReference type="EMBL" id="BDGG01000022">
    <property type="protein sequence ID" value="GAV09345.1"/>
    <property type="molecule type" value="Genomic_DNA"/>
</dbReference>
<dbReference type="Proteomes" id="UP000186922">
    <property type="component" value="Unassembled WGS sequence"/>
</dbReference>
<gene>
    <name evidence="1" type="primary">RvY_18900</name>
    <name evidence="1" type="synonym">RvY_18900.3</name>
    <name evidence="1" type="ORF">RvY_18900-3</name>
</gene>